<protein>
    <submittedName>
        <fullName evidence="1">Uncharacterized protein</fullName>
    </submittedName>
</protein>
<reference evidence="1" key="1">
    <citation type="submission" date="2015-06" db="UniProtKB">
        <authorList>
            <consortium name="EnsemblPlants"/>
        </authorList>
    </citation>
    <scope>IDENTIFICATION</scope>
</reference>
<dbReference type="EnsemblPlants" id="EMT25800">
    <property type="protein sequence ID" value="EMT25800"/>
    <property type="gene ID" value="F775_24925"/>
</dbReference>
<name>M8BLF8_AEGTA</name>
<dbReference type="AlphaFoldDB" id="M8BLF8"/>
<proteinExistence type="predicted"/>
<evidence type="ECO:0000313" key="1">
    <source>
        <dbReference type="EnsemblPlants" id="EMT25800"/>
    </source>
</evidence>
<sequence length="143" mass="16421">MPSTQWISCFHWVLKLLESPVKMKRAQQTADGEGLAVKAGTVLHLEAKLHCRLAWGLPLRRVLIDYLWPLQHLNKNRKLRRLLLSCSYSTYLLQEGPHKEDSANEGNTVEASKDEPLAYYGQRSRKKVQVDECPAGYIYVELD</sequence>
<organism evidence="1">
    <name type="scientific">Aegilops tauschii</name>
    <name type="common">Tausch's goatgrass</name>
    <name type="synonym">Aegilops squarrosa</name>
    <dbReference type="NCBI Taxonomy" id="37682"/>
    <lineage>
        <taxon>Eukaryota</taxon>
        <taxon>Viridiplantae</taxon>
        <taxon>Streptophyta</taxon>
        <taxon>Embryophyta</taxon>
        <taxon>Tracheophyta</taxon>
        <taxon>Spermatophyta</taxon>
        <taxon>Magnoliopsida</taxon>
        <taxon>Liliopsida</taxon>
        <taxon>Poales</taxon>
        <taxon>Poaceae</taxon>
        <taxon>BOP clade</taxon>
        <taxon>Pooideae</taxon>
        <taxon>Triticodae</taxon>
        <taxon>Triticeae</taxon>
        <taxon>Triticinae</taxon>
        <taxon>Aegilops</taxon>
    </lineage>
</organism>
<accession>M8BLF8</accession>